<dbReference type="Gene3D" id="2.40.160.210">
    <property type="entry name" value="Acyl-CoA thioesterase, double hotdog domain"/>
    <property type="match status" value="1"/>
</dbReference>
<comment type="caution">
    <text evidence="3">The sequence shown here is derived from an EMBL/GenBank/DDBJ whole genome shotgun (WGS) entry which is preliminary data.</text>
</comment>
<feature type="domain" description="Acyl-CoA thioesterase-like C-terminal" evidence="2">
    <location>
        <begin position="134"/>
        <end position="262"/>
    </location>
</feature>
<dbReference type="Pfam" id="PF13622">
    <property type="entry name" value="4HBT_3"/>
    <property type="match status" value="1"/>
</dbReference>
<dbReference type="PANTHER" id="PTHR38110:SF1">
    <property type="entry name" value="THIOESTERASE DOMAIN-CONTAINING PROTEIN"/>
    <property type="match status" value="1"/>
</dbReference>
<dbReference type="InterPro" id="IPR049450">
    <property type="entry name" value="ACOT8-like_C"/>
</dbReference>
<feature type="domain" description="Acyl-CoA thioesterase-like N-terminal HotDog" evidence="1">
    <location>
        <begin position="28"/>
        <end position="109"/>
    </location>
</feature>
<dbReference type="InterPro" id="IPR052389">
    <property type="entry name" value="Sec_Metab_Biosynth-Assoc"/>
</dbReference>
<protein>
    <submittedName>
        <fullName evidence="3">Thioesterase family protein</fullName>
    </submittedName>
</protein>
<organism evidence="3 4">
    <name type="scientific">Saccharopolyspora griseoalba</name>
    <dbReference type="NCBI Taxonomy" id="1431848"/>
    <lineage>
        <taxon>Bacteria</taxon>
        <taxon>Bacillati</taxon>
        <taxon>Actinomycetota</taxon>
        <taxon>Actinomycetes</taxon>
        <taxon>Pseudonocardiales</taxon>
        <taxon>Pseudonocardiaceae</taxon>
        <taxon>Saccharopolyspora</taxon>
    </lineage>
</organism>
<proteinExistence type="predicted"/>
<keyword evidence="4" id="KW-1185">Reference proteome</keyword>
<dbReference type="InterPro" id="IPR042171">
    <property type="entry name" value="Acyl-CoA_hotdog"/>
</dbReference>
<sequence>MINRARNSFADVSAIEETAPGEFTAEADPEWTIGGRPNGGYLLAMLGRAAARSATHQHVLAASAHYLHSPKPAPVHLTAEVLRTGRSASQVRTRMTQDDTPCVEAMFTLGTLSPDGDPQWNGGMPAPVACGQAECEPITGSGGPAIMDQVDLRIHPDDFGFARGAPNGSGVLRGWLGLPDDEDFDPIALLYAVDSFPPATMNIALTGWVPTLELTAYIRALPAPGPVRILHRAHLIDDNRVDEACYVWDSRDRLVAQATQLAGIRLDPPG</sequence>
<dbReference type="Proteomes" id="UP001596504">
    <property type="component" value="Unassembled WGS sequence"/>
</dbReference>
<dbReference type="RefSeq" id="WP_380662809.1">
    <property type="nucleotide sequence ID" value="NZ_JBHTCJ010000001.1"/>
</dbReference>
<name>A0ABW2LBN2_9PSEU</name>
<dbReference type="PANTHER" id="PTHR38110">
    <property type="entry name" value="CHROMOSOME 23, WHOLE GENOME SHOTGUN SEQUENCE"/>
    <property type="match status" value="1"/>
</dbReference>
<dbReference type="Pfam" id="PF20789">
    <property type="entry name" value="4HBT_3C"/>
    <property type="match status" value="1"/>
</dbReference>
<gene>
    <name evidence="3" type="ORF">ACFQRI_00525</name>
</gene>
<dbReference type="InterPro" id="IPR029069">
    <property type="entry name" value="HotDog_dom_sf"/>
</dbReference>
<dbReference type="SUPFAM" id="SSF54637">
    <property type="entry name" value="Thioesterase/thiol ester dehydrase-isomerase"/>
    <property type="match status" value="2"/>
</dbReference>
<accession>A0ABW2LBN2</accession>
<evidence type="ECO:0000313" key="3">
    <source>
        <dbReference type="EMBL" id="MFC7339877.1"/>
    </source>
</evidence>
<evidence type="ECO:0000259" key="2">
    <source>
        <dbReference type="Pfam" id="PF20789"/>
    </source>
</evidence>
<dbReference type="EMBL" id="JBHTCJ010000001">
    <property type="protein sequence ID" value="MFC7339877.1"/>
    <property type="molecule type" value="Genomic_DNA"/>
</dbReference>
<reference evidence="4" key="1">
    <citation type="journal article" date="2019" name="Int. J. Syst. Evol. Microbiol.">
        <title>The Global Catalogue of Microorganisms (GCM) 10K type strain sequencing project: providing services to taxonomists for standard genome sequencing and annotation.</title>
        <authorList>
            <consortium name="The Broad Institute Genomics Platform"/>
            <consortium name="The Broad Institute Genome Sequencing Center for Infectious Disease"/>
            <person name="Wu L."/>
            <person name="Ma J."/>
        </authorList>
    </citation>
    <scope>NUCLEOTIDE SEQUENCE [LARGE SCALE GENOMIC DNA]</scope>
    <source>
        <strain evidence="4">WLHS5</strain>
    </source>
</reference>
<evidence type="ECO:0000259" key="1">
    <source>
        <dbReference type="Pfam" id="PF13622"/>
    </source>
</evidence>
<evidence type="ECO:0000313" key="4">
    <source>
        <dbReference type="Proteomes" id="UP001596504"/>
    </source>
</evidence>
<dbReference type="InterPro" id="IPR049449">
    <property type="entry name" value="TesB_ACOT8-like_N"/>
</dbReference>